<evidence type="ECO:0000256" key="6">
    <source>
        <dbReference type="ARBA" id="ARBA00022763"/>
    </source>
</evidence>
<keyword evidence="4 9" id="KW-0489">Methyltransferase</keyword>
<comment type="function">
    <text evidence="9">Involved in the cellular defense against the biological effects of O6-methylguanine (O6-MeG) and O4-methylthymine (O4-MeT) in DNA. Repairs the methylated nucleobase in DNA by stoichiometrically transferring the methyl group to a cysteine residue in the enzyme. This is a suicide reaction: the enzyme is irreversibly inactivated.</text>
</comment>
<gene>
    <name evidence="12" type="ORF">PTD2_03346</name>
</gene>
<keyword evidence="7 9" id="KW-0234">DNA repair</keyword>
<dbReference type="InterPro" id="IPR023546">
    <property type="entry name" value="MGMT"/>
</dbReference>
<keyword evidence="13" id="KW-1185">Reference proteome</keyword>
<dbReference type="CDD" id="cd06445">
    <property type="entry name" value="ATase"/>
    <property type="match status" value="1"/>
</dbReference>
<evidence type="ECO:0000256" key="1">
    <source>
        <dbReference type="ARBA" id="ARBA00001286"/>
    </source>
</evidence>
<dbReference type="HOGENOM" id="CLU_000445_52_2_6"/>
<dbReference type="AlphaFoldDB" id="A4C4U0"/>
<dbReference type="NCBIfam" id="TIGR00589">
    <property type="entry name" value="ogt"/>
    <property type="match status" value="1"/>
</dbReference>
<evidence type="ECO:0000256" key="5">
    <source>
        <dbReference type="ARBA" id="ARBA00022679"/>
    </source>
</evidence>
<dbReference type="eggNOG" id="COG0350">
    <property type="taxonomic scope" value="Bacteria"/>
</dbReference>
<dbReference type="InterPro" id="IPR036217">
    <property type="entry name" value="MethylDNA_cys_MeTrfase_DNAb"/>
</dbReference>
<dbReference type="FunFam" id="1.10.10.10:FF:000214">
    <property type="entry name" value="Methylated-DNA--protein-cysteine methyltransferase"/>
    <property type="match status" value="1"/>
</dbReference>
<dbReference type="PANTHER" id="PTHR10815:SF5">
    <property type="entry name" value="METHYLATED-DNA--PROTEIN-CYSTEINE METHYLTRANSFERASE"/>
    <property type="match status" value="1"/>
</dbReference>
<dbReference type="GO" id="GO:0032259">
    <property type="term" value="P:methylation"/>
    <property type="evidence" value="ECO:0007669"/>
    <property type="project" value="UniProtKB-KW"/>
</dbReference>
<evidence type="ECO:0000256" key="8">
    <source>
        <dbReference type="ARBA" id="ARBA00049348"/>
    </source>
</evidence>
<evidence type="ECO:0000256" key="4">
    <source>
        <dbReference type="ARBA" id="ARBA00022603"/>
    </source>
</evidence>
<evidence type="ECO:0000256" key="3">
    <source>
        <dbReference type="ARBA" id="ARBA00022490"/>
    </source>
</evidence>
<dbReference type="Gene3D" id="1.10.10.10">
    <property type="entry name" value="Winged helix-like DNA-binding domain superfamily/Winged helix DNA-binding domain"/>
    <property type="match status" value="1"/>
</dbReference>
<accession>A4C4U0</accession>
<dbReference type="Proteomes" id="UP000006201">
    <property type="component" value="Unassembled WGS sequence"/>
</dbReference>
<comment type="miscellaneous">
    <text evidence="9">This enzyme catalyzes only one turnover and therefore is not strictly catalytic. According to one definition, an enzyme is a biocatalyst that acts repeatedly and over many reaction cycles.</text>
</comment>
<comment type="caution">
    <text evidence="12">The sequence shown here is derived from an EMBL/GenBank/DDBJ whole genome shotgun (WGS) entry which is preliminary data.</text>
</comment>
<dbReference type="SUPFAM" id="SSF46767">
    <property type="entry name" value="Methylated DNA-protein cysteine methyltransferase, C-terminal domain"/>
    <property type="match status" value="1"/>
</dbReference>
<dbReference type="SUPFAM" id="SSF53155">
    <property type="entry name" value="Methylated DNA-protein cysteine methyltransferase domain"/>
    <property type="match status" value="1"/>
</dbReference>
<evidence type="ECO:0000259" key="10">
    <source>
        <dbReference type="Pfam" id="PF01035"/>
    </source>
</evidence>
<feature type="domain" description="Methylated-DNA-[protein]-cysteine S-methyltransferase DNA binding" evidence="10">
    <location>
        <begin position="74"/>
        <end position="152"/>
    </location>
</feature>
<keyword evidence="3 9" id="KW-0963">Cytoplasm</keyword>
<organism evidence="12 13">
    <name type="scientific">Pseudoalteromonas tunicata D2</name>
    <dbReference type="NCBI Taxonomy" id="87626"/>
    <lineage>
        <taxon>Bacteria</taxon>
        <taxon>Pseudomonadati</taxon>
        <taxon>Pseudomonadota</taxon>
        <taxon>Gammaproteobacteria</taxon>
        <taxon>Alteromonadales</taxon>
        <taxon>Pseudoalteromonadaceae</taxon>
        <taxon>Pseudoalteromonas</taxon>
    </lineage>
</organism>
<evidence type="ECO:0000256" key="7">
    <source>
        <dbReference type="ARBA" id="ARBA00023204"/>
    </source>
</evidence>
<dbReference type="GO" id="GO:0005737">
    <property type="term" value="C:cytoplasm"/>
    <property type="evidence" value="ECO:0007669"/>
    <property type="project" value="UniProtKB-SubCell"/>
</dbReference>
<dbReference type="Pfam" id="PF02870">
    <property type="entry name" value="Methyltransf_1N"/>
    <property type="match status" value="1"/>
</dbReference>
<dbReference type="STRING" id="87626.PTD2_03346"/>
<feature type="domain" description="Methylguanine DNA methyltransferase ribonuclease-like" evidence="11">
    <location>
        <begin position="8"/>
        <end position="69"/>
    </location>
</feature>
<dbReference type="InterPro" id="IPR036388">
    <property type="entry name" value="WH-like_DNA-bd_sf"/>
</dbReference>
<dbReference type="InterPro" id="IPR014048">
    <property type="entry name" value="MethylDNA_cys_MeTrfase_DNA-bd"/>
</dbReference>
<evidence type="ECO:0000256" key="2">
    <source>
        <dbReference type="ARBA" id="ARBA00008711"/>
    </source>
</evidence>
<dbReference type="InterPro" id="IPR036631">
    <property type="entry name" value="MGMT_N_sf"/>
</dbReference>
<proteinExistence type="inferred from homology"/>
<sequence>MTTTLARDYFESPLGLMEIAANQQGLQHVIFCGPERQTLNANHFTQNCKNQLSEYFSLKRTVFDLPLAPIGTVFQRTVWQQLSQIGFGESCSYGELAHKLNNPKAVRAVGGANGRNPLTIIVPCHRVIGANGKLTGYAGGIERKLWLLQHEGLLIHAAQNKQQLEATIRQRQTKTQFLK</sequence>
<feature type="active site" description="Nucleophile; methyl group acceptor" evidence="9">
    <location>
        <position position="124"/>
    </location>
</feature>
<protein>
    <recommendedName>
        <fullName evidence="9">Methylated-DNA--protein-cysteine methyltransferase</fullName>
        <ecNumber evidence="9">2.1.1.63</ecNumber>
    </recommendedName>
    <alternativeName>
        <fullName evidence="9">6-O-methylguanine-DNA methyltransferase</fullName>
        <shortName evidence="9">MGMT</shortName>
    </alternativeName>
    <alternativeName>
        <fullName evidence="9">O-6-methylguanine-DNA-alkyltransferase</fullName>
    </alternativeName>
</protein>
<keyword evidence="5 9" id="KW-0808">Transferase</keyword>
<dbReference type="PANTHER" id="PTHR10815">
    <property type="entry name" value="METHYLATED-DNA--PROTEIN-CYSTEINE METHYLTRANSFERASE"/>
    <property type="match status" value="1"/>
</dbReference>
<dbReference type="Gene3D" id="3.30.160.70">
    <property type="entry name" value="Methylated DNA-protein cysteine methyltransferase domain"/>
    <property type="match status" value="1"/>
</dbReference>
<comment type="subcellular location">
    <subcellularLocation>
        <location evidence="9">Cytoplasm</location>
    </subcellularLocation>
</comment>
<evidence type="ECO:0000313" key="13">
    <source>
        <dbReference type="Proteomes" id="UP000006201"/>
    </source>
</evidence>
<dbReference type="HAMAP" id="MF_00772">
    <property type="entry name" value="OGT"/>
    <property type="match status" value="1"/>
</dbReference>
<keyword evidence="6 9" id="KW-0227">DNA damage</keyword>
<dbReference type="InterPro" id="IPR001497">
    <property type="entry name" value="MethylDNA_cys_MeTrfase_AS"/>
</dbReference>
<dbReference type="Pfam" id="PF01035">
    <property type="entry name" value="DNA_binding_1"/>
    <property type="match status" value="1"/>
</dbReference>
<reference evidence="12 13" key="1">
    <citation type="submission" date="2006-02" db="EMBL/GenBank/DDBJ databases">
        <authorList>
            <person name="Moran M.A."/>
            <person name="Kjelleberg S."/>
            <person name="Egan S."/>
            <person name="Saunders N."/>
            <person name="Thomas T."/>
            <person name="Ferriera S."/>
            <person name="Johnson J."/>
            <person name="Kravitz S."/>
            <person name="Halpern A."/>
            <person name="Remington K."/>
            <person name="Beeson K."/>
            <person name="Tran B."/>
            <person name="Rogers Y.-H."/>
            <person name="Friedman R."/>
            <person name="Venter J.C."/>
        </authorList>
    </citation>
    <scope>NUCLEOTIDE SEQUENCE [LARGE SCALE GENOMIC DNA]</scope>
    <source>
        <strain evidence="12 13">D2</strain>
    </source>
</reference>
<evidence type="ECO:0000256" key="9">
    <source>
        <dbReference type="HAMAP-Rule" id="MF_00772"/>
    </source>
</evidence>
<comment type="catalytic activity">
    <reaction evidence="1 9">
        <text>a 4-O-methyl-thymidine in DNA + L-cysteinyl-[protein] = a thymidine in DNA + S-methyl-L-cysteinyl-[protein]</text>
        <dbReference type="Rhea" id="RHEA:53428"/>
        <dbReference type="Rhea" id="RHEA-COMP:10131"/>
        <dbReference type="Rhea" id="RHEA-COMP:10132"/>
        <dbReference type="Rhea" id="RHEA-COMP:13555"/>
        <dbReference type="Rhea" id="RHEA-COMP:13556"/>
        <dbReference type="ChEBI" id="CHEBI:29950"/>
        <dbReference type="ChEBI" id="CHEBI:82612"/>
        <dbReference type="ChEBI" id="CHEBI:137386"/>
        <dbReference type="ChEBI" id="CHEBI:137387"/>
        <dbReference type="EC" id="2.1.1.63"/>
    </reaction>
</comment>
<dbReference type="GO" id="GO:0003908">
    <property type="term" value="F:methylated-DNA-[protein]-cysteine S-methyltransferase activity"/>
    <property type="evidence" value="ECO:0007669"/>
    <property type="project" value="UniProtKB-UniRule"/>
</dbReference>
<dbReference type="GO" id="GO:0006307">
    <property type="term" value="P:DNA alkylation repair"/>
    <property type="evidence" value="ECO:0007669"/>
    <property type="project" value="UniProtKB-UniRule"/>
</dbReference>
<evidence type="ECO:0000313" key="12">
    <source>
        <dbReference type="EMBL" id="EAR30572.1"/>
    </source>
</evidence>
<comment type="catalytic activity">
    <reaction evidence="8 9">
        <text>a 6-O-methyl-2'-deoxyguanosine in DNA + L-cysteinyl-[protein] = S-methyl-L-cysteinyl-[protein] + a 2'-deoxyguanosine in DNA</text>
        <dbReference type="Rhea" id="RHEA:24000"/>
        <dbReference type="Rhea" id="RHEA-COMP:10131"/>
        <dbReference type="Rhea" id="RHEA-COMP:10132"/>
        <dbReference type="Rhea" id="RHEA-COMP:11367"/>
        <dbReference type="Rhea" id="RHEA-COMP:11368"/>
        <dbReference type="ChEBI" id="CHEBI:29950"/>
        <dbReference type="ChEBI" id="CHEBI:82612"/>
        <dbReference type="ChEBI" id="CHEBI:85445"/>
        <dbReference type="ChEBI" id="CHEBI:85448"/>
        <dbReference type="EC" id="2.1.1.63"/>
    </reaction>
</comment>
<dbReference type="RefSeq" id="WP_009836870.1">
    <property type="nucleotide sequence ID" value="NZ_AAOH01000001.1"/>
</dbReference>
<dbReference type="EMBL" id="AAOH01000001">
    <property type="protein sequence ID" value="EAR30572.1"/>
    <property type="molecule type" value="Genomic_DNA"/>
</dbReference>
<dbReference type="PROSITE" id="PS00374">
    <property type="entry name" value="MGMT"/>
    <property type="match status" value="1"/>
</dbReference>
<comment type="similarity">
    <text evidence="2 9">Belongs to the MGMT family.</text>
</comment>
<dbReference type="EC" id="2.1.1.63" evidence="9"/>
<name>A4C4U0_9GAMM</name>
<dbReference type="InterPro" id="IPR008332">
    <property type="entry name" value="MethylG_MeTrfase_N"/>
</dbReference>
<dbReference type="OrthoDB" id="9811249at2"/>
<evidence type="ECO:0000259" key="11">
    <source>
        <dbReference type="Pfam" id="PF02870"/>
    </source>
</evidence>